<comment type="caution">
    <text evidence="1">The sequence shown here is derived from an EMBL/GenBank/DDBJ whole genome shotgun (WGS) entry which is preliminary data.</text>
</comment>
<organism evidence="1 2">
    <name type="scientific">Amorphus orientalis</name>
    <dbReference type="NCBI Taxonomy" id="649198"/>
    <lineage>
        <taxon>Bacteria</taxon>
        <taxon>Pseudomonadati</taxon>
        <taxon>Pseudomonadota</taxon>
        <taxon>Alphaproteobacteria</taxon>
        <taxon>Hyphomicrobiales</taxon>
        <taxon>Amorphaceae</taxon>
        <taxon>Amorphus</taxon>
    </lineage>
</organism>
<dbReference type="AlphaFoldDB" id="A0AAE3VPE2"/>
<protein>
    <submittedName>
        <fullName evidence="1">Uncharacterized protein</fullName>
    </submittedName>
</protein>
<dbReference type="EMBL" id="JAUSUL010000002">
    <property type="protein sequence ID" value="MDQ0315340.1"/>
    <property type="molecule type" value="Genomic_DNA"/>
</dbReference>
<dbReference type="Proteomes" id="UP001229244">
    <property type="component" value="Unassembled WGS sequence"/>
</dbReference>
<sequence>MPSSSERAAASRQERIQFYKEILRDCLDRRPSGARQKIARVLGTHRSFVSQITNPADPTAIPARHVALILELVHASPNERERFLAAYHQAHPKQSAKLKTDTDLPLKTVHIEIPVLPDPSAQAALEDLVRDTVSRLVAIARMQSDSAKEE</sequence>
<evidence type="ECO:0000313" key="1">
    <source>
        <dbReference type="EMBL" id="MDQ0315340.1"/>
    </source>
</evidence>
<gene>
    <name evidence="1" type="ORF">J2S73_001797</name>
</gene>
<name>A0AAE3VPE2_9HYPH</name>
<keyword evidence="2" id="KW-1185">Reference proteome</keyword>
<accession>A0AAE3VPE2</accession>
<dbReference type="RefSeq" id="WP_306885173.1">
    <property type="nucleotide sequence ID" value="NZ_JAUSUL010000002.1"/>
</dbReference>
<evidence type="ECO:0000313" key="2">
    <source>
        <dbReference type="Proteomes" id="UP001229244"/>
    </source>
</evidence>
<proteinExistence type="predicted"/>
<reference evidence="1" key="1">
    <citation type="submission" date="2023-07" db="EMBL/GenBank/DDBJ databases">
        <title>Genomic Encyclopedia of Type Strains, Phase IV (KMG-IV): sequencing the most valuable type-strain genomes for metagenomic binning, comparative biology and taxonomic classification.</title>
        <authorList>
            <person name="Goeker M."/>
        </authorList>
    </citation>
    <scope>NUCLEOTIDE SEQUENCE</scope>
    <source>
        <strain evidence="1">DSM 21202</strain>
    </source>
</reference>